<keyword evidence="12" id="KW-0472">Membrane</keyword>
<dbReference type="PROSITE" id="PS50026">
    <property type="entry name" value="EGF_3"/>
    <property type="match status" value="9"/>
</dbReference>
<dbReference type="InterPro" id="IPR000742">
    <property type="entry name" value="EGF"/>
</dbReference>
<dbReference type="Proteomes" id="UP000549394">
    <property type="component" value="Unassembled WGS sequence"/>
</dbReference>
<dbReference type="SMART" id="SM00181">
    <property type="entry name" value="EGF"/>
    <property type="match status" value="12"/>
</dbReference>
<dbReference type="PANTHER" id="PTHR12916">
    <property type="entry name" value="CYTOCHROME C OXIDASE POLYPEPTIDE VIC-2"/>
    <property type="match status" value="1"/>
</dbReference>
<evidence type="ECO:0000256" key="6">
    <source>
        <dbReference type="ARBA" id="ARBA00022729"/>
    </source>
</evidence>
<feature type="domain" description="EGF-like" evidence="13">
    <location>
        <begin position="76"/>
        <end position="112"/>
    </location>
</feature>
<keyword evidence="3" id="KW-0963">Cytoplasm</keyword>
<evidence type="ECO:0000256" key="9">
    <source>
        <dbReference type="ARBA" id="ARBA00023157"/>
    </source>
</evidence>
<dbReference type="EMBL" id="CAJFCJ010000002">
    <property type="protein sequence ID" value="CAD5112247.1"/>
    <property type="molecule type" value="Genomic_DNA"/>
</dbReference>
<feature type="disulfide bond" evidence="11">
    <location>
        <begin position="686"/>
        <end position="695"/>
    </location>
</feature>
<feature type="domain" description="EGF-like" evidence="13">
    <location>
        <begin position="229"/>
        <end position="266"/>
    </location>
</feature>
<protein>
    <submittedName>
        <fullName evidence="14">DgyrCDS1478</fullName>
    </submittedName>
</protein>
<feature type="domain" description="EGF-like" evidence="13">
    <location>
        <begin position="521"/>
        <end position="563"/>
    </location>
</feature>
<evidence type="ECO:0000313" key="14">
    <source>
        <dbReference type="EMBL" id="CAD5112247.1"/>
    </source>
</evidence>
<accession>A0A7I8V7D1</accession>
<evidence type="ECO:0000256" key="1">
    <source>
        <dbReference type="ARBA" id="ARBA00004496"/>
    </source>
</evidence>
<proteinExistence type="predicted"/>
<keyword evidence="10" id="KW-0325">Glycoprotein</keyword>
<feature type="transmembrane region" description="Helical" evidence="12">
    <location>
        <begin position="753"/>
        <end position="777"/>
    </location>
</feature>
<feature type="disulfide bond" evidence="11">
    <location>
        <begin position="102"/>
        <end position="111"/>
    </location>
</feature>
<evidence type="ECO:0000256" key="5">
    <source>
        <dbReference type="ARBA" id="ARBA00022536"/>
    </source>
</evidence>
<evidence type="ECO:0000256" key="10">
    <source>
        <dbReference type="ARBA" id="ARBA00023180"/>
    </source>
</evidence>
<dbReference type="SUPFAM" id="SSF57196">
    <property type="entry name" value="EGF/Laminin"/>
    <property type="match status" value="7"/>
</dbReference>
<dbReference type="Pfam" id="PF00008">
    <property type="entry name" value="EGF"/>
    <property type="match status" value="5"/>
</dbReference>
<feature type="disulfide bond" evidence="11">
    <location>
        <begin position="198"/>
        <end position="215"/>
    </location>
</feature>
<dbReference type="SMART" id="SM00179">
    <property type="entry name" value="EGF_CA"/>
    <property type="match status" value="6"/>
</dbReference>
<evidence type="ECO:0000256" key="3">
    <source>
        <dbReference type="ARBA" id="ARBA00022490"/>
    </source>
</evidence>
<feature type="domain" description="EGF-like" evidence="13">
    <location>
        <begin position="114"/>
        <end position="150"/>
    </location>
</feature>
<dbReference type="PROSITE" id="PS00022">
    <property type="entry name" value="EGF_1"/>
    <property type="match status" value="9"/>
</dbReference>
<dbReference type="InterPro" id="IPR013032">
    <property type="entry name" value="EGF-like_CS"/>
</dbReference>
<keyword evidence="6" id="KW-0732">Signal</keyword>
<comment type="subcellular location">
    <subcellularLocation>
        <location evidence="1">Cytoplasm</location>
    </subcellularLocation>
    <subcellularLocation>
        <location evidence="2">Secreted</location>
    </subcellularLocation>
</comment>
<keyword evidence="4" id="KW-0964">Secreted</keyword>
<dbReference type="Gene3D" id="2.10.25.10">
    <property type="entry name" value="Laminin"/>
    <property type="match status" value="8"/>
</dbReference>
<dbReference type="AlphaFoldDB" id="A0A7I8V7D1"/>
<feature type="disulfide bond" evidence="11">
    <location>
        <begin position="256"/>
        <end position="265"/>
    </location>
</feature>
<dbReference type="GO" id="GO:0005509">
    <property type="term" value="F:calcium ion binding"/>
    <property type="evidence" value="ECO:0007669"/>
    <property type="project" value="InterPro"/>
</dbReference>
<feature type="domain" description="EGF-like" evidence="13">
    <location>
        <begin position="438"/>
        <end position="476"/>
    </location>
</feature>
<dbReference type="InterPro" id="IPR001881">
    <property type="entry name" value="EGF-like_Ca-bd_dom"/>
</dbReference>
<comment type="caution">
    <text evidence="14">The sequence shown here is derived from an EMBL/GenBank/DDBJ whole genome shotgun (WGS) entry which is preliminary data.</text>
</comment>
<keyword evidence="15" id="KW-1185">Reference proteome</keyword>
<feature type="disulfide bond" evidence="11">
    <location>
        <begin position="466"/>
        <end position="475"/>
    </location>
</feature>
<feature type="domain" description="EGF-like" evidence="13">
    <location>
        <begin position="656"/>
        <end position="696"/>
    </location>
</feature>
<feature type="disulfide bond" evidence="11">
    <location>
        <begin position="140"/>
        <end position="149"/>
    </location>
</feature>
<dbReference type="CDD" id="cd00054">
    <property type="entry name" value="EGF_CA"/>
    <property type="match status" value="2"/>
</dbReference>
<keyword evidence="5 11" id="KW-0245">EGF-like domain</keyword>
<comment type="caution">
    <text evidence="11">Lacks conserved residue(s) required for the propagation of feature annotation.</text>
</comment>
<organism evidence="14 15">
    <name type="scientific">Dimorphilus gyrociliatus</name>
    <dbReference type="NCBI Taxonomy" id="2664684"/>
    <lineage>
        <taxon>Eukaryota</taxon>
        <taxon>Metazoa</taxon>
        <taxon>Spiralia</taxon>
        <taxon>Lophotrochozoa</taxon>
        <taxon>Annelida</taxon>
        <taxon>Polychaeta</taxon>
        <taxon>Polychaeta incertae sedis</taxon>
        <taxon>Dinophilidae</taxon>
        <taxon>Dimorphilus</taxon>
    </lineage>
</organism>
<feature type="domain" description="EGF-like" evidence="13">
    <location>
        <begin position="189"/>
        <end position="227"/>
    </location>
</feature>
<feature type="domain" description="EGF-like" evidence="13">
    <location>
        <begin position="699"/>
        <end position="735"/>
    </location>
</feature>
<feature type="disulfide bond" evidence="11">
    <location>
        <begin position="725"/>
        <end position="734"/>
    </location>
</feature>
<keyword evidence="12" id="KW-0812">Transmembrane</keyword>
<dbReference type="FunFam" id="2.10.25.10:FF:000425">
    <property type="entry name" value="Eyes shut homolog"/>
    <property type="match status" value="1"/>
</dbReference>
<feature type="domain" description="EGF-like" evidence="13">
    <location>
        <begin position="152"/>
        <end position="186"/>
    </location>
</feature>
<keyword evidence="9 11" id="KW-1015">Disulfide bond</keyword>
<evidence type="ECO:0000256" key="4">
    <source>
        <dbReference type="ARBA" id="ARBA00022525"/>
    </source>
</evidence>
<sequence length="850" mass="93764">MPGKWVNSDDKGQVLLLGTTSGADQPRFYCARYKYTSGIHHLSLNIAIIEQAECKEDQDYLSAETENSIGFLFIAPDSPCDLNTCKNGGTCIPNGKLYSCQCPTSFNGENCEFGNAVCNPNPCKNGGKCIVKVDDYSCECQYGYSSKNCETPPSVCQNINCNNGGICMPTSNGGYTCKCPVGYQGDSCRQPVCNPSPCLNNGICEVADSTLGYYCRCTQSFTGSRCQENIGICENNKCQAGGTCQVEPDNSYSCKCRTDRGGSLCEFPTKQLISKHSVNDKEMYFIELNSITKHKECIRIINLDNMSLVWKYTLFGVPNAFAYQCPNYMTSTDSFTLQISYPMPVIASSTCPLTEGTYATIVSYNGASNYCRQDSSSTTIIKGNKITFNTCLTNNPYKEPFKQTLICLEKWPRSYIHSATNDWGDFILLEPQTSTEAPSISCISNEKICENSGTCIRKDGKPVCVCLDGFDGDNCEITLEMGSCTNACNPAGVQNCETKGAYFRCYCKENYTGILCEKELLTGRCSSVNECNKQTSVRCNQVDYEKSFYNCECLGSYGGSRCEHYMLEGECKDTACHKDTTEKCMQVWGNKHYCVCKTGYGNSLCQHELVKGNCTESKCDQTNTENCEQQQSSENYQYYCKCKDGYAGKFCTATLVTGKCLGSNQCISDNTIQCVNHLQNSFFCDCKSGWIGRNCSEFVGELCSPSPCLNKGVCIQKGGDFECKCNTKYKGSTCSEPVEIEEDDTSILEGRSLVLVIVLCAVLVFVIIAIVAIAFIIKRQRENNKARLRLTSRLASQENIENRNNHGSVSSSASKWYPDYKSADAGTGSLRSQSSVVYDAQTINQNINEL</sequence>
<evidence type="ECO:0000256" key="8">
    <source>
        <dbReference type="ARBA" id="ARBA00022837"/>
    </source>
</evidence>
<dbReference type="PANTHER" id="PTHR12916:SF4">
    <property type="entry name" value="UNINFLATABLE, ISOFORM C"/>
    <property type="match status" value="1"/>
</dbReference>
<evidence type="ECO:0000256" key="11">
    <source>
        <dbReference type="PROSITE-ProRule" id="PRU00076"/>
    </source>
</evidence>
<evidence type="ECO:0000259" key="13">
    <source>
        <dbReference type="PROSITE" id="PS50026"/>
    </source>
</evidence>
<keyword evidence="8" id="KW-0106">Calcium</keyword>
<feature type="disulfide bond" evidence="11">
    <location>
        <begin position="553"/>
        <end position="562"/>
    </location>
</feature>
<dbReference type="OrthoDB" id="6099597at2759"/>
<evidence type="ECO:0000256" key="2">
    <source>
        <dbReference type="ARBA" id="ARBA00004613"/>
    </source>
</evidence>
<reference evidence="14 15" key="1">
    <citation type="submission" date="2020-08" db="EMBL/GenBank/DDBJ databases">
        <authorList>
            <person name="Hejnol A."/>
        </authorList>
    </citation>
    <scope>NUCLEOTIDE SEQUENCE [LARGE SCALE GENOMIC DNA]</scope>
</reference>
<gene>
    <name evidence="14" type="ORF">DGYR_LOCUS1425</name>
</gene>
<feature type="disulfide bond" evidence="11">
    <location>
        <begin position="217"/>
        <end position="226"/>
    </location>
</feature>
<dbReference type="PROSITE" id="PS01186">
    <property type="entry name" value="EGF_2"/>
    <property type="match status" value="5"/>
</dbReference>
<evidence type="ECO:0000256" key="7">
    <source>
        <dbReference type="ARBA" id="ARBA00022737"/>
    </source>
</evidence>
<name>A0A7I8V7D1_9ANNE</name>
<keyword evidence="12" id="KW-1133">Transmembrane helix</keyword>
<dbReference type="GO" id="GO:0005737">
    <property type="term" value="C:cytoplasm"/>
    <property type="evidence" value="ECO:0007669"/>
    <property type="project" value="UniProtKB-SubCell"/>
</dbReference>
<keyword evidence="7" id="KW-0677">Repeat</keyword>
<dbReference type="Pfam" id="PF12661">
    <property type="entry name" value="hEGF"/>
    <property type="match status" value="1"/>
</dbReference>
<evidence type="ECO:0000313" key="15">
    <source>
        <dbReference type="Proteomes" id="UP000549394"/>
    </source>
</evidence>
<evidence type="ECO:0000256" key="12">
    <source>
        <dbReference type="SAM" id="Phobius"/>
    </source>
</evidence>
<dbReference type="GO" id="GO:0005576">
    <property type="term" value="C:extracellular region"/>
    <property type="evidence" value="ECO:0007669"/>
    <property type="project" value="UniProtKB-SubCell"/>
</dbReference>